<dbReference type="AlphaFoldDB" id="A0A0G3H941"/>
<sequence length="441" mass="45176">MFIKRITAVTAALAIGVASAVTAPIASADPVGATPGTCDISLTSTSINPTSAGGQNAKSVSRLVTIGVQNHTSGNRSNFRPFVKVFNLDRWMTDSTIDFTHEGPAGTYTVSADTNIPRSQFTLPIDSSFPVENVDTSTGNFTSNLGDFNAITPGWGGSAAVWYSDGPNGTLVDGVTATGTLNFHTTVLPYAGENNDCQTMGIDSAGVKNIAADGKSYDSGVDVTKGAADDYSRMEGTVFLPGSDTPIEGATATVDSQGNVRITLPADLDVDVTEVQVQMNAKPREGLPAGVSAKYLENNKVGELFTVPIGEVEPDPVTPGGSSDGKCVATAAGIGLPLLLLIPLAMGDQLNIPGLSQLTQQAQKAVQDANTQLQRGLGIENPEIMRLVDQINQQIGPDGRRIAGGVGAAALILLALGLVSDACGSGSSGSSGSSLSSTDSE</sequence>
<organism evidence="2 3">
    <name type="scientific">Corynebacterium testudinoris</name>
    <dbReference type="NCBI Taxonomy" id="136857"/>
    <lineage>
        <taxon>Bacteria</taxon>
        <taxon>Bacillati</taxon>
        <taxon>Actinomycetota</taxon>
        <taxon>Actinomycetes</taxon>
        <taxon>Mycobacteriales</taxon>
        <taxon>Corynebacteriaceae</taxon>
        <taxon>Corynebacterium</taxon>
    </lineage>
</organism>
<accession>A0A0G3H941</accession>
<evidence type="ECO:0000256" key="1">
    <source>
        <dbReference type="SAM" id="SignalP"/>
    </source>
</evidence>
<keyword evidence="1" id="KW-0732">Signal</keyword>
<dbReference type="Proteomes" id="UP000035540">
    <property type="component" value="Chromosome"/>
</dbReference>
<dbReference type="PATRIC" id="fig|136857.5.peg.187"/>
<protein>
    <recommendedName>
        <fullName evidence="4">Secreted protein</fullName>
    </recommendedName>
</protein>
<reference evidence="3" key="2">
    <citation type="submission" date="2015-05" db="EMBL/GenBank/DDBJ databases">
        <title>Complete genome sequence of Corynebacterium testudinoris DSM 44614, recovered from necrotic lesions in the mouth of a tortoise.</title>
        <authorList>
            <person name="Ruckert C."/>
            <person name="Albersmeier A."/>
            <person name="Winkler A."/>
            <person name="Tauch A."/>
        </authorList>
    </citation>
    <scope>NUCLEOTIDE SEQUENCE [LARGE SCALE GENOMIC DNA]</scope>
    <source>
        <strain evidence="3">DSM 44614</strain>
    </source>
</reference>
<evidence type="ECO:0008006" key="4">
    <source>
        <dbReference type="Google" id="ProtNLM"/>
    </source>
</evidence>
<dbReference type="KEGG" id="cted:CTEST_00960"/>
<dbReference type="EMBL" id="CP011545">
    <property type="protein sequence ID" value="AKK07657.1"/>
    <property type="molecule type" value="Genomic_DNA"/>
</dbReference>
<dbReference type="OrthoDB" id="4388349at2"/>
<dbReference type="STRING" id="136857.CTEST_00960"/>
<feature type="chain" id="PRO_5005184390" description="Secreted protein" evidence="1">
    <location>
        <begin position="29"/>
        <end position="441"/>
    </location>
</feature>
<keyword evidence="3" id="KW-1185">Reference proteome</keyword>
<reference evidence="2 3" key="1">
    <citation type="journal article" date="2015" name="Genome Announc.">
        <title>Complete Genome Sequence of the Type Strain Corynebacterium testudinoris DSM 44614, Recovered from Necrotic Lesions in the Mouth of a Tortoise.</title>
        <authorList>
            <person name="Ruckert C."/>
            <person name="Kriete M."/>
            <person name="Jaenicke S."/>
            <person name="Winkler A."/>
            <person name="Tauch A."/>
        </authorList>
    </citation>
    <scope>NUCLEOTIDE SEQUENCE [LARGE SCALE GENOMIC DNA]</scope>
    <source>
        <strain evidence="2 3">DSM 44614</strain>
    </source>
</reference>
<name>A0A0G3H941_9CORY</name>
<evidence type="ECO:0000313" key="3">
    <source>
        <dbReference type="Proteomes" id="UP000035540"/>
    </source>
</evidence>
<feature type="signal peptide" evidence="1">
    <location>
        <begin position="1"/>
        <end position="28"/>
    </location>
</feature>
<dbReference type="RefSeq" id="WP_052844260.1">
    <property type="nucleotide sequence ID" value="NZ_CP011545.1"/>
</dbReference>
<proteinExistence type="predicted"/>
<gene>
    <name evidence="2" type="ORF">CTEST_00960</name>
</gene>
<evidence type="ECO:0000313" key="2">
    <source>
        <dbReference type="EMBL" id="AKK07657.1"/>
    </source>
</evidence>